<dbReference type="InterPro" id="IPR013656">
    <property type="entry name" value="PAS_4"/>
</dbReference>
<dbReference type="InterPro" id="IPR011006">
    <property type="entry name" value="CheY-like_superfamily"/>
</dbReference>
<dbReference type="Gene3D" id="3.30.565.10">
    <property type="entry name" value="Histidine kinase-like ATPase, C-terminal domain"/>
    <property type="match status" value="1"/>
</dbReference>
<evidence type="ECO:0000256" key="5">
    <source>
        <dbReference type="ARBA" id="ARBA00022553"/>
    </source>
</evidence>
<dbReference type="InterPro" id="IPR005467">
    <property type="entry name" value="His_kinase_dom"/>
</dbReference>
<dbReference type="Gene3D" id="3.30.450.20">
    <property type="entry name" value="PAS domain"/>
    <property type="match status" value="2"/>
</dbReference>
<dbReference type="SUPFAM" id="SSF47226">
    <property type="entry name" value="Histidine-containing phosphotransfer domain, HPT domain"/>
    <property type="match status" value="1"/>
</dbReference>
<dbReference type="InterPro" id="IPR008207">
    <property type="entry name" value="Sig_transdc_His_kin_Hpt_dom"/>
</dbReference>
<dbReference type="InterPro" id="IPR000014">
    <property type="entry name" value="PAS"/>
</dbReference>
<dbReference type="Gene3D" id="1.20.120.160">
    <property type="entry name" value="HPT domain"/>
    <property type="match status" value="1"/>
</dbReference>
<protein>
    <recommendedName>
        <fullName evidence="15">Sensory/regulatory protein RpfC</fullName>
        <ecNumber evidence="3">2.7.13.3</ecNumber>
    </recommendedName>
</protein>
<dbReference type="Pfam" id="PF00072">
    <property type="entry name" value="Response_reg"/>
    <property type="match status" value="2"/>
</dbReference>
<feature type="modified residue" description="Phosphohistidine" evidence="16">
    <location>
        <position position="892"/>
    </location>
</feature>
<feature type="domain" description="Response regulatory" evidence="19">
    <location>
        <begin position="681"/>
        <end position="806"/>
    </location>
</feature>
<dbReference type="InterPro" id="IPR004358">
    <property type="entry name" value="Sig_transdc_His_kin-like_C"/>
</dbReference>
<dbReference type="SMART" id="SM00448">
    <property type="entry name" value="REC"/>
    <property type="match status" value="2"/>
</dbReference>
<keyword evidence="4" id="KW-1003">Cell membrane</keyword>
<keyword evidence="9 23" id="KW-0418">Kinase</keyword>
<feature type="domain" description="PAC" evidence="21">
    <location>
        <begin position="202"/>
        <end position="268"/>
    </location>
</feature>
<dbReference type="InterPro" id="IPR036890">
    <property type="entry name" value="HATPase_C_sf"/>
</dbReference>
<feature type="modified residue" description="4-aspartylphosphate" evidence="17">
    <location>
        <position position="592"/>
    </location>
</feature>
<feature type="modified residue" description="4-aspartylphosphate" evidence="17">
    <location>
        <position position="735"/>
    </location>
</feature>
<evidence type="ECO:0000256" key="11">
    <source>
        <dbReference type="ARBA" id="ARBA00022989"/>
    </source>
</evidence>
<dbReference type="PRINTS" id="PR00344">
    <property type="entry name" value="BCTRLSENSOR"/>
</dbReference>
<dbReference type="Pfam" id="PF08448">
    <property type="entry name" value="PAS_4"/>
    <property type="match status" value="2"/>
</dbReference>
<evidence type="ECO:0000313" key="23">
    <source>
        <dbReference type="EMBL" id="TWT79877.1"/>
    </source>
</evidence>
<name>A0A5C5YZ37_9BACT</name>
<keyword evidence="11" id="KW-1133">Transmembrane helix</keyword>
<dbReference type="PROSITE" id="PS50112">
    <property type="entry name" value="PAS"/>
    <property type="match status" value="1"/>
</dbReference>
<dbReference type="Gene3D" id="3.40.50.2300">
    <property type="match status" value="2"/>
</dbReference>
<evidence type="ECO:0000259" key="18">
    <source>
        <dbReference type="PROSITE" id="PS50109"/>
    </source>
</evidence>
<evidence type="ECO:0000256" key="17">
    <source>
        <dbReference type="PROSITE-ProRule" id="PRU00169"/>
    </source>
</evidence>
<keyword evidence="10" id="KW-0067">ATP-binding</keyword>
<dbReference type="EMBL" id="SJPJ01000001">
    <property type="protein sequence ID" value="TWT79877.1"/>
    <property type="molecule type" value="Genomic_DNA"/>
</dbReference>
<keyword evidence="7" id="KW-0812">Transmembrane</keyword>
<keyword evidence="6 23" id="KW-0808">Transferase</keyword>
<dbReference type="AlphaFoldDB" id="A0A5C5YZ37"/>
<comment type="subcellular location">
    <subcellularLocation>
        <location evidence="2">Cell membrane</location>
        <topology evidence="2">Multi-pass membrane protein</topology>
    </subcellularLocation>
</comment>
<organism evidence="23 24">
    <name type="scientific">Novipirellula herctigrandis</name>
    <dbReference type="NCBI Taxonomy" id="2527986"/>
    <lineage>
        <taxon>Bacteria</taxon>
        <taxon>Pseudomonadati</taxon>
        <taxon>Planctomycetota</taxon>
        <taxon>Planctomycetia</taxon>
        <taxon>Pirellulales</taxon>
        <taxon>Pirellulaceae</taxon>
        <taxon>Novipirellula</taxon>
    </lineage>
</organism>
<evidence type="ECO:0000256" key="4">
    <source>
        <dbReference type="ARBA" id="ARBA00022475"/>
    </source>
</evidence>
<dbReference type="SMART" id="SM00388">
    <property type="entry name" value="HisKA"/>
    <property type="match status" value="1"/>
</dbReference>
<evidence type="ECO:0000259" key="22">
    <source>
        <dbReference type="PROSITE" id="PS50894"/>
    </source>
</evidence>
<dbReference type="EC" id="2.7.13.3" evidence="3"/>
<gene>
    <name evidence="23" type="primary">barA_2</name>
    <name evidence="23" type="ORF">CA13_12840</name>
</gene>
<evidence type="ECO:0000259" key="21">
    <source>
        <dbReference type="PROSITE" id="PS50113"/>
    </source>
</evidence>
<comment type="catalytic activity">
    <reaction evidence="1">
        <text>ATP + protein L-histidine = ADP + protein N-phospho-L-histidine.</text>
        <dbReference type="EC" id="2.7.13.3"/>
    </reaction>
</comment>
<dbReference type="CDD" id="cd00088">
    <property type="entry name" value="HPT"/>
    <property type="match status" value="1"/>
</dbReference>
<dbReference type="FunFam" id="1.10.287.130:FF:000002">
    <property type="entry name" value="Two-component osmosensing histidine kinase"/>
    <property type="match status" value="1"/>
</dbReference>
<dbReference type="PROSITE" id="PS50113">
    <property type="entry name" value="PAC"/>
    <property type="match status" value="2"/>
</dbReference>
<dbReference type="SUPFAM" id="SSF55874">
    <property type="entry name" value="ATPase domain of HSP90 chaperone/DNA topoisomerase II/histidine kinase"/>
    <property type="match status" value="1"/>
</dbReference>
<dbReference type="InterPro" id="IPR003661">
    <property type="entry name" value="HisK_dim/P_dom"/>
</dbReference>
<feature type="domain" description="PAC" evidence="21">
    <location>
        <begin position="86"/>
        <end position="140"/>
    </location>
</feature>
<dbReference type="Pfam" id="PF02518">
    <property type="entry name" value="HATPase_c"/>
    <property type="match status" value="1"/>
</dbReference>
<dbReference type="InterPro" id="IPR035965">
    <property type="entry name" value="PAS-like_dom_sf"/>
</dbReference>
<dbReference type="SUPFAM" id="SSF55785">
    <property type="entry name" value="PYP-like sensor domain (PAS domain)"/>
    <property type="match status" value="2"/>
</dbReference>
<reference evidence="23 24" key="1">
    <citation type="submission" date="2019-02" db="EMBL/GenBank/DDBJ databases">
        <title>Deep-cultivation of Planctomycetes and their phenomic and genomic characterization uncovers novel biology.</title>
        <authorList>
            <person name="Wiegand S."/>
            <person name="Jogler M."/>
            <person name="Boedeker C."/>
            <person name="Pinto D."/>
            <person name="Vollmers J."/>
            <person name="Rivas-Marin E."/>
            <person name="Kohn T."/>
            <person name="Peeters S.H."/>
            <person name="Heuer A."/>
            <person name="Rast P."/>
            <person name="Oberbeckmann S."/>
            <person name="Bunk B."/>
            <person name="Jeske O."/>
            <person name="Meyerdierks A."/>
            <person name="Storesund J.E."/>
            <person name="Kallscheuer N."/>
            <person name="Luecker S."/>
            <person name="Lage O.M."/>
            <person name="Pohl T."/>
            <person name="Merkel B.J."/>
            <person name="Hornburger P."/>
            <person name="Mueller R.-W."/>
            <person name="Bruemmer F."/>
            <person name="Labrenz M."/>
            <person name="Spormann A.M."/>
            <person name="Op Den Camp H."/>
            <person name="Overmann J."/>
            <person name="Amann R."/>
            <person name="Jetten M.S.M."/>
            <person name="Mascher T."/>
            <person name="Medema M.H."/>
            <person name="Devos D.P."/>
            <person name="Kaster A.-K."/>
            <person name="Ovreas L."/>
            <person name="Rohde M."/>
            <person name="Galperin M.Y."/>
            <person name="Jogler C."/>
        </authorList>
    </citation>
    <scope>NUCLEOTIDE SEQUENCE [LARGE SCALE GENOMIC DNA]</scope>
    <source>
        <strain evidence="23 24">CA13</strain>
    </source>
</reference>
<feature type="domain" description="HPt" evidence="22">
    <location>
        <begin position="853"/>
        <end position="949"/>
    </location>
</feature>
<evidence type="ECO:0000256" key="3">
    <source>
        <dbReference type="ARBA" id="ARBA00012438"/>
    </source>
</evidence>
<keyword evidence="13" id="KW-0472">Membrane</keyword>
<comment type="subunit">
    <text evidence="14">At low DSF concentrations, interacts with RpfF.</text>
</comment>
<evidence type="ECO:0000313" key="24">
    <source>
        <dbReference type="Proteomes" id="UP000315010"/>
    </source>
</evidence>
<feature type="domain" description="PAS" evidence="20">
    <location>
        <begin position="15"/>
        <end position="60"/>
    </location>
</feature>
<proteinExistence type="predicted"/>
<dbReference type="Gene3D" id="1.10.287.130">
    <property type="match status" value="1"/>
</dbReference>
<keyword evidence="5 17" id="KW-0597">Phosphoprotein</keyword>
<dbReference type="Pfam" id="PF01627">
    <property type="entry name" value="Hpt"/>
    <property type="match status" value="1"/>
</dbReference>
<dbReference type="SMART" id="SM00091">
    <property type="entry name" value="PAS"/>
    <property type="match status" value="2"/>
</dbReference>
<dbReference type="CDD" id="cd00082">
    <property type="entry name" value="HisKA"/>
    <property type="match status" value="1"/>
</dbReference>
<comment type="caution">
    <text evidence="23">The sequence shown here is derived from an EMBL/GenBank/DDBJ whole genome shotgun (WGS) entry which is preliminary data.</text>
</comment>
<evidence type="ECO:0000256" key="13">
    <source>
        <dbReference type="ARBA" id="ARBA00023136"/>
    </source>
</evidence>
<dbReference type="OrthoDB" id="9762493at2"/>
<dbReference type="PROSITE" id="PS50110">
    <property type="entry name" value="RESPONSE_REGULATORY"/>
    <property type="match status" value="2"/>
</dbReference>
<evidence type="ECO:0000256" key="9">
    <source>
        <dbReference type="ARBA" id="ARBA00022777"/>
    </source>
</evidence>
<dbReference type="SUPFAM" id="SSF52172">
    <property type="entry name" value="CheY-like"/>
    <property type="match status" value="2"/>
</dbReference>
<dbReference type="InterPro" id="IPR036097">
    <property type="entry name" value="HisK_dim/P_sf"/>
</dbReference>
<evidence type="ECO:0000256" key="16">
    <source>
        <dbReference type="PROSITE-ProRule" id="PRU00110"/>
    </source>
</evidence>
<evidence type="ECO:0000259" key="19">
    <source>
        <dbReference type="PROSITE" id="PS50110"/>
    </source>
</evidence>
<sequence>MSEGSGFLSRVFADARSTYQALADALPVSLVIKDIDGRRIFANKQYLTVRGKKLEEILDKDDFEIFPVEIASNYVADDQIVIRHGETLHCVAQDVFADGRVHWIERFKCPIFDHEHKVIGIQIMFWDVTERIKAEEKLKHEQSLLRTLMDNIPDSIYFKDAQSRFMRVSRMMADKFGMESIHSVIGKTDADIFTTEHAGGARDDELRIMQTGAPLVDRVERETWPDRDDTFVMTTKMPLRDDAGTIIGTFGISRDVTELTKSQEALREARDVANKANEAKSNFLANMSHEIRTPMNAIIGMSELLAMTDLTPEQRDYNNMVTESADSLLRLLNEILDFSKIEANRLELESIPMAIRDVIEKSGQTLSVKAAEKSLELLCRVSPDVPNRLIGDPGRLRQILVNLVGNAIKFTETGSVFVDVNRVEKNPSDQSPNPQTGDTSNDLWVRFQVTDTGIGIPQDKVKSVLEAFTQADSSTTRRFGGTGLGLAISRQLISLMGGTLHVESEEGKGTTFWFMIPLAVAQEQHEPGGELRTLSGTRVLVVDDNEVNRRILAEIFSHWGFRATMVQGGEQALAKLQEADHAVAPYDLAVLDCMMPGMDGFELAEQIRKRFPNMKTELIMLSSANMPDIDSHWKTLGIARYMTKPVVQSELLEAIFNVLGVKNQAVDDLPMSDTPSCPALHVLVAEDGLANQHVALGMLRACGHSAVVSSDGKEAIDKWQGAANRGRPFDLILMDMHMPVMDGLEATRTIRQHEEEKGTGTRIPIIALTAAAMQDDSDACIESGMDGFLAKPIHARRLQEMLIDFAPRDRAIDTVPKLSESDAQPEVEASAELNWDETDVVDLRAAQQRLPGGLRGMKRLAEVFIGECDTLMKKFDEIIPDGDLTEIQRTAHTLKGSSNLFCASQVYETSRLMEVNASEANRDTLPELLGTLKRQVDVMLRVLRRLVDT</sequence>
<dbReference type="InterPro" id="IPR001789">
    <property type="entry name" value="Sig_transdc_resp-reg_receiver"/>
</dbReference>
<feature type="domain" description="Histidine kinase" evidence="18">
    <location>
        <begin position="286"/>
        <end position="520"/>
    </location>
</feature>
<evidence type="ECO:0000256" key="7">
    <source>
        <dbReference type="ARBA" id="ARBA00022692"/>
    </source>
</evidence>
<dbReference type="CDD" id="cd17546">
    <property type="entry name" value="REC_hyHK_CKI1_RcsC-like"/>
    <property type="match status" value="2"/>
</dbReference>
<dbReference type="RefSeq" id="WP_146395001.1">
    <property type="nucleotide sequence ID" value="NZ_SJPJ01000001.1"/>
</dbReference>
<dbReference type="Proteomes" id="UP000315010">
    <property type="component" value="Unassembled WGS sequence"/>
</dbReference>
<evidence type="ECO:0000256" key="10">
    <source>
        <dbReference type="ARBA" id="ARBA00022840"/>
    </source>
</evidence>
<evidence type="ECO:0000259" key="20">
    <source>
        <dbReference type="PROSITE" id="PS50112"/>
    </source>
</evidence>
<dbReference type="GO" id="GO:0005524">
    <property type="term" value="F:ATP binding"/>
    <property type="evidence" value="ECO:0007669"/>
    <property type="project" value="UniProtKB-KW"/>
</dbReference>
<dbReference type="GO" id="GO:0000155">
    <property type="term" value="F:phosphorelay sensor kinase activity"/>
    <property type="evidence" value="ECO:0007669"/>
    <property type="project" value="InterPro"/>
</dbReference>
<dbReference type="NCBIfam" id="TIGR00229">
    <property type="entry name" value="sensory_box"/>
    <property type="match status" value="2"/>
</dbReference>
<evidence type="ECO:0000256" key="2">
    <source>
        <dbReference type="ARBA" id="ARBA00004651"/>
    </source>
</evidence>
<feature type="domain" description="Response regulatory" evidence="19">
    <location>
        <begin position="538"/>
        <end position="659"/>
    </location>
</feature>
<keyword evidence="8" id="KW-0547">Nucleotide-binding</keyword>
<dbReference type="GO" id="GO:0005886">
    <property type="term" value="C:plasma membrane"/>
    <property type="evidence" value="ECO:0007669"/>
    <property type="project" value="UniProtKB-SubCell"/>
</dbReference>
<evidence type="ECO:0000256" key="15">
    <source>
        <dbReference type="ARBA" id="ARBA00068150"/>
    </source>
</evidence>
<keyword evidence="24" id="KW-1185">Reference proteome</keyword>
<dbReference type="PANTHER" id="PTHR45339:SF1">
    <property type="entry name" value="HYBRID SIGNAL TRANSDUCTION HISTIDINE KINASE J"/>
    <property type="match status" value="1"/>
</dbReference>
<dbReference type="SUPFAM" id="SSF47384">
    <property type="entry name" value="Homodimeric domain of signal transducing histidine kinase"/>
    <property type="match status" value="1"/>
</dbReference>
<dbReference type="PROSITE" id="PS50109">
    <property type="entry name" value="HIS_KIN"/>
    <property type="match status" value="1"/>
</dbReference>
<dbReference type="CDD" id="cd16922">
    <property type="entry name" value="HATPase_EvgS-ArcB-TorS-like"/>
    <property type="match status" value="1"/>
</dbReference>
<dbReference type="InterPro" id="IPR000700">
    <property type="entry name" value="PAS-assoc_C"/>
</dbReference>
<dbReference type="SMART" id="SM00387">
    <property type="entry name" value="HATPase_c"/>
    <property type="match status" value="1"/>
</dbReference>
<evidence type="ECO:0000256" key="12">
    <source>
        <dbReference type="ARBA" id="ARBA00023012"/>
    </source>
</evidence>
<keyword evidence="12" id="KW-0902">Two-component regulatory system</keyword>
<dbReference type="InterPro" id="IPR003594">
    <property type="entry name" value="HATPase_dom"/>
</dbReference>
<dbReference type="InterPro" id="IPR036641">
    <property type="entry name" value="HPT_dom_sf"/>
</dbReference>
<evidence type="ECO:0000256" key="14">
    <source>
        <dbReference type="ARBA" id="ARBA00064003"/>
    </source>
</evidence>
<dbReference type="PROSITE" id="PS50894">
    <property type="entry name" value="HPT"/>
    <property type="match status" value="1"/>
</dbReference>
<evidence type="ECO:0000256" key="6">
    <source>
        <dbReference type="ARBA" id="ARBA00022679"/>
    </source>
</evidence>
<dbReference type="PANTHER" id="PTHR45339">
    <property type="entry name" value="HYBRID SIGNAL TRANSDUCTION HISTIDINE KINASE J"/>
    <property type="match status" value="1"/>
</dbReference>
<dbReference type="Pfam" id="PF00512">
    <property type="entry name" value="HisKA"/>
    <property type="match status" value="1"/>
</dbReference>
<accession>A0A5C5YZ37</accession>
<evidence type="ECO:0000256" key="1">
    <source>
        <dbReference type="ARBA" id="ARBA00000085"/>
    </source>
</evidence>
<evidence type="ECO:0000256" key="8">
    <source>
        <dbReference type="ARBA" id="ARBA00022741"/>
    </source>
</evidence>
<dbReference type="FunFam" id="3.30.565.10:FF:000010">
    <property type="entry name" value="Sensor histidine kinase RcsC"/>
    <property type="match status" value="1"/>
</dbReference>